<keyword evidence="4" id="KW-0412">Isoleucine biosynthesis</keyword>
<gene>
    <name evidence="9" type="ORF">C2E25_07360</name>
</gene>
<dbReference type="GO" id="GO:0004794">
    <property type="term" value="F:threonine deaminase activity"/>
    <property type="evidence" value="ECO:0007669"/>
    <property type="project" value="InterPro"/>
</dbReference>
<evidence type="ECO:0000256" key="2">
    <source>
        <dbReference type="ARBA" id="ARBA00004810"/>
    </source>
</evidence>
<dbReference type="InterPro" id="IPR002912">
    <property type="entry name" value="ACT_dom"/>
</dbReference>
<evidence type="ECO:0000313" key="9">
    <source>
        <dbReference type="EMBL" id="PNU20374.1"/>
    </source>
</evidence>
<dbReference type="GO" id="GO:0006565">
    <property type="term" value="P:L-serine catabolic process"/>
    <property type="evidence" value="ECO:0007669"/>
    <property type="project" value="TreeGrafter"/>
</dbReference>
<dbReference type="PANTHER" id="PTHR48078">
    <property type="entry name" value="THREONINE DEHYDRATASE, MITOCHONDRIAL-RELATED"/>
    <property type="match status" value="1"/>
</dbReference>
<dbReference type="InterPro" id="IPR005789">
    <property type="entry name" value="Thr_deHydtase_catblc"/>
</dbReference>
<evidence type="ECO:0000256" key="6">
    <source>
        <dbReference type="ARBA" id="ARBA00023239"/>
    </source>
</evidence>
<protein>
    <submittedName>
        <fullName evidence="9">Threonine ammonia-lyase</fullName>
    </submittedName>
</protein>
<dbReference type="FunFam" id="3.40.50.1100:FF:000005">
    <property type="entry name" value="Threonine dehydratase catabolic"/>
    <property type="match status" value="1"/>
</dbReference>
<dbReference type="GO" id="GO:0030170">
    <property type="term" value="F:pyridoxal phosphate binding"/>
    <property type="evidence" value="ECO:0007669"/>
    <property type="project" value="InterPro"/>
</dbReference>
<dbReference type="SUPFAM" id="SSF55021">
    <property type="entry name" value="ACT-like"/>
    <property type="match status" value="1"/>
</dbReference>
<keyword evidence="5" id="KW-0663">Pyridoxal phosphate</keyword>
<keyword evidence="4" id="KW-0100">Branched-chain amino acid biosynthesis</keyword>
<keyword evidence="6 9" id="KW-0456">Lyase</keyword>
<comment type="pathway">
    <text evidence="2">Amino-acid biosynthesis; L-isoleucine biosynthesis; 2-oxobutanoate from L-threonine: step 1/1.</text>
</comment>
<dbReference type="AlphaFoldDB" id="A0A2K2HAN7"/>
<dbReference type="PANTHER" id="PTHR48078:SF6">
    <property type="entry name" value="L-THREONINE DEHYDRATASE CATABOLIC TDCB"/>
    <property type="match status" value="1"/>
</dbReference>
<dbReference type="SUPFAM" id="SSF53686">
    <property type="entry name" value="Tryptophan synthase beta subunit-like PLP-dependent enzymes"/>
    <property type="match status" value="1"/>
</dbReference>
<dbReference type="InterPro" id="IPR000634">
    <property type="entry name" value="Ser/Thr_deHydtase_PyrdxlP-BS"/>
</dbReference>
<dbReference type="CDD" id="cd04886">
    <property type="entry name" value="ACT_ThrD-II-like"/>
    <property type="match status" value="1"/>
</dbReference>
<reference evidence="9 10" key="1">
    <citation type="journal article" date="2018" name="Genome Announc.">
        <title>Genome Sequence of Geothermobacter sp. HR-1 Iron Reducer from the Loihi Seamount.</title>
        <authorList>
            <person name="Smith H."/>
            <person name="Abuyen K."/>
            <person name="Tremblay J."/>
            <person name="Savalia P."/>
            <person name="Perez-Rodriguez I."/>
            <person name="Emerson D."/>
            <person name="Tully B."/>
            <person name="Amend J."/>
        </authorList>
    </citation>
    <scope>NUCLEOTIDE SEQUENCE [LARGE SCALE GENOMIC DNA]</scope>
    <source>
        <strain evidence="9 10">HR-1</strain>
    </source>
</reference>
<keyword evidence="4" id="KW-0028">Amino-acid biosynthesis</keyword>
<dbReference type="GO" id="GO:0003941">
    <property type="term" value="F:L-serine ammonia-lyase activity"/>
    <property type="evidence" value="ECO:0007669"/>
    <property type="project" value="UniProtKB-EC"/>
</dbReference>
<feature type="domain" description="ACT" evidence="8">
    <location>
        <begin position="327"/>
        <end position="402"/>
    </location>
</feature>
<sequence length="402" mass="42971">MLDLKLIQQAAARLEGQVRRTPLLQSAYFSQKLGRPLLLKCENLQRTGSFKLRGAYNFLACQPRKRIAPGVIAASAGNHAQGVARAAQLFQVPATVVMPVSTPLAKEQATRHYGAEVILHGENYDAAAAHARQLQRQNNLVYLPAFDHRLVIAGQGTIGLEIHAQRPDLAALLVPIGGGGLISGVASALKALNPRIRIIGVEAAGAASALHSRRSGKRVRLASAHSLADGIVVKQLGARTFPLIEELVDHLLTVEEEEIAQAIVGLLEKTKLVVEGSAAVTLAALLFHAPKLPPGPVACLLSGGNIDVQTLSRVVQRGMIAEGRFLKILVNLDDAPGNLARLSQLLAGQGANILHVHHDRRLSSIPLGRAEVLLELETRGPEHIAAILDALRRQTWGAEVLH</sequence>
<dbReference type="Pfam" id="PF00291">
    <property type="entry name" value="PALP"/>
    <property type="match status" value="1"/>
</dbReference>
<dbReference type="GO" id="GO:0006567">
    <property type="term" value="P:L-threonine catabolic process"/>
    <property type="evidence" value="ECO:0007669"/>
    <property type="project" value="InterPro"/>
</dbReference>
<dbReference type="Proteomes" id="UP000236340">
    <property type="component" value="Unassembled WGS sequence"/>
</dbReference>
<dbReference type="InterPro" id="IPR045865">
    <property type="entry name" value="ACT-like_dom_sf"/>
</dbReference>
<comment type="similarity">
    <text evidence="3">Belongs to the serine/threonine dehydratase family.</text>
</comment>
<name>A0A2K2HAN7_9BACT</name>
<proteinExistence type="inferred from homology"/>
<dbReference type="Gene3D" id="3.40.50.1100">
    <property type="match status" value="2"/>
</dbReference>
<dbReference type="PROSITE" id="PS51671">
    <property type="entry name" value="ACT"/>
    <property type="match status" value="1"/>
</dbReference>
<dbReference type="FunFam" id="3.40.50.1100:FF:000007">
    <property type="entry name" value="L-threonine dehydratase catabolic TdcB"/>
    <property type="match status" value="1"/>
</dbReference>
<evidence type="ECO:0000256" key="4">
    <source>
        <dbReference type="ARBA" id="ARBA00022624"/>
    </source>
</evidence>
<organism evidence="9 10">
    <name type="scientific">Geothermobacter hydrogeniphilus</name>
    <dbReference type="NCBI Taxonomy" id="1969733"/>
    <lineage>
        <taxon>Bacteria</taxon>
        <taxon>Pseudomonadati</taxon>
        <taxon>Thermodesulfobacteriota</taxon>
        <taxon>Desulfuromonadia</taxon>
        <taxon>Desulfuromonadales</taxon>
        <taxon>Geothermobacteraceae</taxon>
        <taxon>Geothermobacter</taxon>
    </lineage>
</organism>
<evidence type="ECO:0000256" key="7">
    <source>
        <dbReference type="ARBA" id="ARBA00049406"/>
    </source>
</evidence>
<comment type="cofactor">
    <cofactor evidence="1">
        <name>pyridoxal 5'-phosphate</name>
        <dbReference type="ChEBI" id="CHEBI:597326"/>
    </cofactor>
</comment>
<dbReference type="UniPathway" id="UPA00047">
    <property type="reaction ID" value="UER00054"/>
</dbReference>
<dbReference type="InterPro" id="IPR044561">
    <property type="entry name" value="ACT_ThrD-II-like"/>
</dbReference>
<evidence type="ECO:0000256" key="1">
    <source>
        <dbReference type="ARBA" id="ARBA00001933"/>
    </source>
</evidence>
<evidence type="ECO:0000256" key="5">
    <source>
        <dbReference type="ARBA" id="ARBA00022898"/>
    </source>
</evidence>
<evidence type="ECO:0000256" key="3">
    <source>
        <dbReference type="ARBA" id="ARBA00010869"/>
    </source>
</evidence>
<evidence type="ECO:0000313" key="10">
    <source>
        <dbReference type="Proteomes" id="UP000236340"/>
    </source>
</evidence>
<dbReference type="RefSeq" id="WP_103115117.1">
    <property type="nucleotide sequence ID" value="NZ_PPFX01000013.1"/>
</dbReference>
<dbReference type="InterPro" id="IPR001926">
    <property type="entry name" value="TrpB-like_PALP"/>
</dbReference>
<dbReference type="InterPro" id="IPR036052">
    <property type="entry name" value="TrpB-like_PALP_sf"/>
</dbReference>
<dbReference type="InterPro" id="IPR050147">
    <property type="entry name" value="Ser/Thr_Dehydratase"/>
</dbReference>
<dbReference type="PROSITE" id="PS00165">
    <property type="entry name" value="DEHYDRATASE_SER_THR"/>
    <property type="match status" value="1"/>
</dbReference>
<comment type="catalytic activity">
    <reaction evidence="7">
        <text>L-serine = pyruvate + NH4(+)</text>
        <dbReference type="Rhea" id="RHEA:19169"/>
        <dbReference type="ChEBI" id="CHEBI:15361"/>
        <dbReference type="ChEBI" id="CHEBI:28938"/>
        <dbReference type="ChEBI" id="CHEBI:33384"/>
        <dbReference type="EC" id="4.3.1.17"/>
    </reaction>
</comment>
<dbReference type="EMBL" id="PPFX01000013">
    <property type="protein sequence ID" value="PNU20374.1"/>
    <property type="molecule type" value="Genomic_DNA"/>
</dbReference>
<evidence type="ECO:0000259" key="8">
    <source>
        <dbReference type="PROSITE" id="PS51671"/>
    </source>
</evidence>
<dbReference type="OrthoDB" id="9811476at2"/>
<dbReference type="NCBIfam" id="TIGR01127">
    <property type="entry name" value="ilvA_1Cterm"/>
    <property type="match status" value="1"/>
</dbReference>
<dbReference type="GO" id="GO:0009097">
    <property type="term" value="P:isoleucine biosynthetic process"/>
    <property type="evidence" value="ECO:0007669"/>
    <property type="project" value="UniProtKB-UniPathway"/>
</dbReference>
<dbReference type="CDD" id="cd01562">
    <property type="entry name" value="Thr-dehyd"/>
    <property type="match status" value="1"/>
</dbReference>
<comment type="caution">
    <text evidence="9">The sequence shown here is derived from an EMBL/GenBank/DDBJ whole genome shotgun (WGS) entry which is preliminary data.</text>
</comment>
<accession>A0A2K2HAN7</accession>